<dbReference type="NCBIfam" id="TIGR03592">
    <property type="entry name" value="yidC_oxa1_cterm"/>
    <property type="match status" value="1"/>
</dbReference>
<dbReference type="GO" id="GO:0005886">
    <property type="term" value="C:plasma membrane"/>
    <property type="evidence" value="ECO:0007669"/>
    <property type="project" value="UniProtKB-SubCell"/>
</dbReference>
<dbReference type="GO" id="GO:0051205">
    <property type="term" value="P:protein insertion into membrane"/>
    <property type="evidence" value="ECO:0007669"/>
    <property type="project" value="TreeGrafter"/>
</dbReference>
<evidence type="ECO:0000256" key="2">
    <source>
        <dbReference type="ARBA" id="ARBA00022448"/>
    </source>
</evidence>
<evidence type="ECO:0000256" key="4">
    <source>
        <dbReference type="ARBA" id="ARBA00022692"/>
    </source>
</evidence>
<dbReference type="CDD" id="cd20070">
    <property type="entry name" value="5TM_YidC_Alb3"/>
    <property type="match status" value="1"/>
</dbReference>
<dbReference type="EMBL" id="JAMDMJ010000004">
    <property type="protein sequence ID" value="MCY9595182.1"/>
    <property type="molecule type" value="Genomic_DNA"/>
</dbReference>
<evidence type="ECO:0000256" key="7">
    <source>
        <dbReference type="ARBA" id="ARBA00023136"/>
    </source>
</evidence>
<keyword evidence="15" id="KW-1185">Reference proteome</keyword>
<dbReference type="OrthoDB" id="2380676at2"/>
<dbReference type="EMBL" id="CP026520">
    <property type="protein sequence ID" value="QAV18043.1"/>
    <property type="molecule type" value="Genomic_DNA"/>
</dbReference>
<dbReference type="RefSeq" id="WP_042230801.1">
    <property type="nucleotide sequence ID" value="NZ_CP026520.1"/>
</dbReference>
<dbReference type="KEGG" id="pchi:PC41400_10335"/>
<reference evidence="13 14" key="1">
    <citation type="submission" date="2018-01" db="EMBL/GenBank/DDBJ databases">
        <title>The whole genome sequencing and assembly of Paenibacillus chitinolyticus KCCM 41400 strain.</title>
        <authorList>
            <person name="Kim J.-Y."/>
            <person name="Park M.-K."/>
            <person name="Lee Y.-J."/>
            <person name="Yi H."/>
            <person name="Bahn Y.-S."/>
            <person name="Kim J.F."/>
            <person name="Lee D.-W."/>
        </authorList>
    </citation>
    <scope>NUCLEOTIDE SEQUENCE [LARGE SCALE GENOMIC DNA]</scope>
    <source>
        <strain evidence="13 14">KCCM 41400</strain>
    </source>
</reference>
<evidence type="ECO:0000259" key="11">
    <source>
        <dbReference type="Pfam" id="PF02096"/>
    </source>
</evidence>
<dbReference type="Pfam" id="PF02096">
    <property type="entry name" value="60KD_IMP"/>
    <property type="match status" value="1"/>
</dbReference>
<reference evidence="12 15" key="2">
    <citation type="submission" date="2022-05" db="EMBL/GenBank/DDBJ databases">
        <title>Genome Sequencing of Bee-Associated Microbes.</title>
        <authorList>
            <person name="Dunlap C."/>
        </authorList>
    </citation>
    <scope>NUCLEOTIDE SEQUENCE [LARGE SCALE GENOMIC DNA]</scope>
    <source>
        <strain evidence="12 15">NRRL B-23120</strain>
    </source>
</reference>
<comment type="similarity">
    <text evidence="9">Belongs to the OXA1/ALB3/YidC family.</text>
</comment>
<evidence type="ECO:0000256" key="3">
    <source>
        <dbReference type="ARBA" id="ARBA00022475"/>
    </source>
</evidence>
<accession>A0A410WUL3</accession>
<evidence type="ECO:0000313" key="14">
    <source>
        <dbReference type="Proteomes" id="UP000288943"/>
    </source>
</evidence>
<evidence type="ECO:0000256" key="10">
    <source>
        <dbReference type="SAM" id="Phobius"/>
    </source>
</evidence>
<organism evidence="13 14">
    <name type="scientific">Paenibacillus chitinolyticus</name>
    <dbReference type="NCBI Taxonomy" id="79263"/>
    <lineage>
        <taxon>Bacteria</taxon>
        <taxon>Bacillati</taxon>
        <taxon>Bacillota</taxon>
        <taxon>Bacilli</taxon>
        <taxon>Bacillales</taxon>
        <taxon>Paenibacillaceae</taxon>
        <taxon>Paenibacillus</taxon>
    </lineage>
</organism>
<sequence length="228" mass="25515">MSLLQPFISMLDRILNPLAAFTNDWGLAILLFALLVRSLLFRVNLLSARQQVRQIRMQPAIRQLREQYANQSRKLGEEMLRLYSRYGIKPGLAFAAGLIQMPIFMSLYPYFSLHGAQMTTMLIPWMQSLGVPDPAHALPVLYGIIGWLGMLISLVPDPAASQPALLKVGMPLAIMAVSLTVIWRSPAALVLYWAGSGIVTILERLFFRSSYGQKLLHKGIPVPELIKD</sequence>
<name>A0A410WUL3_9BACL</name>
<evidence type="ECO:0000256" key="5">
    <source>
        <dbReference type="ARBA" id="ARBA00022927"/>
    </source>
</evidence>
<gene>
    <name evidence="12" type="ORF">M5X16_05240</name>
    <name evidence="13" type="ORF">PC41400_10335</name>
</gene>
<feature type="transmembrane region" description="Helical" evidence="10">
    <location>
        <begin position="164"/>
        <end position="183"/>
    </location>
</feature>
<dbReference type="GO" id="GO:0032977">
    <property type="term" value="F:membrane insertase activity"/>
    <property type="evidence" value="ECO:0007669"/>
    <property type="project" value="InterPro"/>
</dbReference>
<dbReference type="Proteomes" id="UP000288943">
    <property type="component" value="Chromosome"/>
</dbReference>
<evidence type="ECO:0000256" key="8">
    <source>
        <dbReference type="ARBA" id="ARBA00023186"/>
    </source>
</evidence>
<keyword evidence="2" id="KW-0813">Transport</keyword>
<dbReference type="InterPro" id="IPR028055">
    <property type="entry name" value="YidC/Oxa/ALB_C"/>
</dbReference>
<evidence type="ECO:0000313" key="13">
    <source>
        <dbReference type="EMBL" id="QAV18043.1"/>
    </source>
</evidence>
<feature type="transmembrane region" description="Helical" evidence="10">
    <location>
        <begin position="25"/>
        <end position="47"/>
    </location>
</feature>
<dbReference type="PANTHER" id="PTHR12428:SF65">
    <property type="entry name" value="CYTOCHROME C OXIDASE ASSEMBLY PROTEIN COX18, MITOCHONDRIAL"/>
    <property type="match status" value="1"/>
</dbReference>
<feature type="domain" description="Membrane insertase YidC/Oxa/ALB C-terminal" evidence="11">
    <location>
        <begin position="25"/>
        <end position="207"/>
    </location>
</feature>
<keyword evidence="7 10" id="KW-0472">Membrane</keyword>
<dbReference type="InterPro" id="IPR047196">
    <property type="entry name" value="YidC_ALB_C"/>
</dbReference>
<keyword evidence="3" id="KW-1003">Cell membrane</keyword>
<evidence type="ECO:0000313" key="15">
    <source>
        <dbReference type="Proteomes" id="UP001527202"/>
    </source>
</evidence>
<dbReference type="GeneID" id="95375203"/>
<feature type="transmembrane region" description="Helical" evidence="10">
    <location>
        <begin position="135"/>
        <end position="155"/>
    </location>
</feature>
<evidence type="ECO:0000256" key="1">
    <source>
        <dbReference type="ARBA" id="ARBA00004651"/>
    </source>
</evidence>
<dbReference type="AlphaFoldDB" id="A0A410WUL3"/>
<dbReference type="PANTHER" id="PTHR12428">
    <property type="entry name" value="OXA1"/>
    <property type="match status" value="1"/>
</dbReference>
<keyword evidence="5" id="KW-0653">Protein transport</keyword>
<keyword evidence="4 9" id="KW-0812">Transmembrane</keyword>
<keyword evidence="6 10" id="KW-1133">Transmembrane helix</keyword>
<comment type="subcellular location">
    <subcellularLocation>
        <location evidence="1">Cell membrane</location>
        <topology evidence="1">Multi-pass membrane protein</topology>
    </subcellularLocation>
    <subcellularLocation>
        <location evidence="9">Membrane</location>
        <topology evidence="9">Multi-pass membrane protein</topology>
    </subcellularLocation>
</comment>
<dbReference type="GO" id="GO:0015031">
    <property type="term" value="P:protein transport"/>
    <property type="evidence" value="ECO:0007669"/>
    <property type="project" value="UniProtKB-KW"/>
</dbReference>
<dbReference type="InterPro" id="IPR001708">
    <property type="entry name" value="YidC/ALB3/OXA1/COX18"/>
</dbReference>
<protein>
    <submittedName>
        <fullName evidence="12">Membrane protein insertase YidC</fullName>
    </submittedName>
    <submittedName>
        <fullName evidence="13">Protein translocase component YidC</fullName>
    </submittedName>
</protein>
<feature type="transmembrane region" description="Helical" evidence="10">
    <location>
        <begin position="91"/>
        <end position="111"/>
    </location>
</feature>
<evidence type="ECO:0000256" key="6">
    <source>
        <dbReference type="ARBA" id="ARBA00022989"/>
    </source>
</evidence>
<feature type="transmembrane region" description="Helical" evidence="10">
    <location>
        <begin position="189"/>
        <end position="207"/>
    </location>
</feature>
<evidence type="ECO:0000256" key="9">
    <source>
        <dbReference type="RuleBase" id="RU003945"/>
    </source>
</evidence>
<keyword evidence="8" id="KW-0143">Chaperone</keyword>
<dbReference type="Proteomes" id="UP001527202">
    <property type="component" value="Unassembled WGS sequence"/>
</dbReference>
<proteinExistence type="inferred from homology"/>
<evidence type="ECO:0000313" key="12">
    <source>
        <dbReference type="EMBL" id="MCY9595182.1"/>
    </source>
</evidence>